<evidence type="ECO:0000256" key="3">
    <source>
        <dbReference type="ARBA" id="ARBA00022692"/>
    </source>
</evidence>
<keyword evidence="3 6" id="KW-0812">Transmembrane</keyword>
<evidence type="ECO:0000313" key="9">
    <source>
        <dbReference type="Proteomes" id="UP000244956"/>
    </source>
</evidence>
<protein>
    <submittedName>
        <fullName evidence="8">ABC transporter permease</fullName>
    </submittedName>
</protein>
<evidence type="ECO:0000256" key="5">
    <source>
        <dbReference type="ARBA" id="ARBA00023136"/>
    </source>
</evidence>
<feature type="transmembrane region" description="Helical" evidence="6">
    <location>
        <begin position="347"/>
        <end position="367"/>
    </location>
</feature>
<dbReference type="AlphaFoldDB" id="A0A2U2BDR8"/>
<dbReference type="Proteomes" id="UP000244956">
    <property type="component" value="Unassembled WGS sequence"/>
</dbReference>
<accession>A0A2U2BDR8</accession>
<dbReference type="PANTHER" id="PTHR30294">
    <property type="entry name" value="MEMBRANE COMPONENT OF ABC TRANSPORTER YHHJ-RELATED"/>
    <property type="match status" value="1"/>
</dbReference>
<keyword evidence="9" id="KW-1185">Reference proteome</keyword>
<gene>
    <name evidence="8" type="ORF">DDZ16_01610</name>
</gene>
<dbReference type="RefSeq" id="WP_109262664.1">
    <property type="nucleotide sequence ID" value="NZ_QEWP01000001.1"/>
</dbReference>
<evidence type="ECO:0000256" key="1">
    <source>
        <dbReference type="ARBA" id="ARBA00004651"/>
    </source>
</evidence>
<feature type="transmembrane region" description="Helical" evidence="6">
    <location>
        <begin position="180"/>
        <end position="201"/>
    </location>
</feature>
<evidence type="ECO:0000256" key="2">
    <source>
        <dbReference type="ARBA" id="ARBA00022475"/>
    </source>
</evidence>
<evidence type="ECO:0000256" key="6">
    <source>
        <dbReference type="SAM" id="Phobius"/>
    </source>
</evidence>
<dbReference type="PANTHER" id="PTHR30294:SF29">
    <property type="entry name" value="MULTIDRUG ABC TRANSPORTER PERMEASE YBHS-RELATED"/>
    <property type="match status" value="1"/>
</dbReference>
<dbReference type="OrthoDB" id="9768837at2"/>
<dbReference type="InterPro" id="IPR013525">
    <property type="entry name" value="ABC2_TM"/>
</dbReference>
<evidence type="ECO:0000313" key="8">
    <source>
        <dbReference type="EMBL" id="PWE01210.1"/>
    </source>
</evidence>
<proteinExistence type="predicted"/>
<feature type="transmembrane region" description="Helical" evidence="6">
    <location>
        <begin position="401"/>
        <end position="420"/>
    </location>
</feature>
<dbReference type="Gene3D" id="3.40.190.10">
    <property type="entry name" value="Periplasmic binding protein-like II"/>
    <property type="match status" value="1"/>
</dbReference>
<feature type="transmembrane region" description="Helical" evidence="6">
    <location>
        <begin position="313"/>
        <end position="335"/>
    </location>
</feature>
<evidence type="ECO:0000259" key="7">
    <source>
        <dbReference type="Pfam" id="PF12698"/>
    </source>
</evidence>
<comment type="subcellular location">
    <subcellularLocation>
        <location evidence="1">Cell membrane</location>
        <topology evidence="1">Multi-pass membrane protein</topology>
    </subcellularLocation>
</comment>
<feature type="transmembrane region" description="Helical" evidence="6">
    <location>
        <begin position="233"/>
        <end position="258"/>
    </location>
</feature>
<feature type="transmembrane region" description="Helical" evidence="6">
    <location>
        <begin position="21"/>
        <end position="42"/>
    </location>
</feature>
<dbReference type="GO" id="GO:0140359">
    <property type="term" value="F:ABC-type transporter activity"/>
    <property type="evidence" value="ECO:0007669"/>
    <property type="project" value="InterPro"/>
</dbReference>
<comment type="caution">
    <text evidence="8">The sequence shown here is derived from an EMBL/GenBank/DDBJ whole genome shotgun (WGS) entry which is preliminary data.</text>
</comment>
<dbReference type="Pfam" id="PF12698">
    <property type="entry name" value="ABC2_membrane_3"/>
    <property type="match status" value="1"/>
</dbReference>
<dbReference type="SUPFAM" id="SSF53850">
    <property type="entry name" value="Periplasmic binding protein-like II"/>
    <property type="match status" value="1"/>
</dbReference>
<feature type="domain" description="ABC-2 type transporter transmembrane" evidence="7">
    <location>
        <begin position="19"/>
        <end position="419"/>
    </location>
</feature>
<keyword evidence="2" id="KW-1003">Cell membrane</keyword>
<dbReference type="GO" id="GO:0005886">
    <property type="term" value="C:plasma membrane"/>
    <property type="evidence" value="ECO:0007669"/>
    <property type="project" value="UniProtKB-SubCell"/>
</dbReference>
<dbReference type="InterPro" id="IPR051449">
    <property type="entry name" value="ABC-2_transporter_component"/>
</dbReference>
<keyword evidence="5 6" id="KW-0472">Membrane</keyword>
<reference evidence="8 9" key="1">
    <citation type="submission" date="2018-05" db="EMBL/GenBank/DDBJ databases">
        <title>Marinilabilia rubrum sp. nov., isolated from saltern sediment.</title>
        <authorList>
            <person name="Zhang R."/>
        </authorList>
    </citation>
    <scope>NUCLEOTIDE SEQUENCE [LARGE SCALE GENOMIC DNA]</scope>
    <source>
        <strain evidence="8 9">WTE16</strain>
    </source>
</reference>
<sequence length="448" mass="50886">MSKISLIIEREYLTRVKKKSFIIMSILGPILFAALMVVPAWLATLEDDEVKTIAVLDQTGLYAGQIEDTDILKFEFLSEDSEDRVRKDFDKSGYYAYLVISDNLLENPNAITLYSDSQITIDAKDHVKRSLRDHLKNQKLNSYQVDGLENIVNELNQVNIDISTVKIGQDGTEKQSSTELTMIISIAFAFLSYMFIFIYGAQVMRGVMEEKTSRIVEVIISSVKPFQLMMGKIIGIAMVALTQILLWVVLTILIVTGVKSVFFSDSPMPGQAQNQIEMMGNQEAAQQMAAMEEGFNFDKVMEMVKSLEPIKTLLLFIFYFFGGYLLYAALFAAVGSAIDHESDQQQFMLPITIPIIISLYVAMMTFRNPGSEVAFWFSMVPFTSPIVMMARIPFDVPLWELMLSMALLIGGFIFTTWFAGKIYRTGILMYGKKVDYKELWKWFRYSGD</sequence>
<evidence type="ECO:0000256" key="4">
    <source>
        <dbReference type="ARBA" id="ARBA00022989"/>
    </source>
</evidence>
<name>A0A2U2BDR8_9BACT</name>
<keyword evidence="4 6" id="KW-1133">Transmembrane helix</keyword>
<organism evidence="8 9">
    <name type="scientific">Marinilabilia rubra</name>
    <dbReference type="NCBI Taxonomy" id="2162893"/>
    <lineage>
        <taxon>Bacteria</taxon>
        <taxon>Pseudomonadati</taxon>
        <taxon>Bacteroidota</taxon>
        <taxon>Bacteroidia</taxon>
        <taxon>Marinilabiliales</taxon>
        <taxon>Marinilabiliaceae</taxon>
        <taxon>Marinilabilia</taxon>
    </lineage>
</organism>
<dbReference type="EMBL" id="QEWP01000001">
    <property type="protein sequence ID" value="PWE01210.1"/>
    <property type="molecule type" value="Genomic_DNA"/>
</dbReference>